<evidence type="ECO:0000256" key="3">
    <source>
        <dbReference type="ARBA" id="ARBA00023163"/>
    </source>
</evidence>
<evidence type="ECO:0000313" key="5">
    <source>
        <dbReference type="EMBL" id="MBL6447518.1"/>
    </source>
</evidence>
<dbReference type="PANTHER" id="PTHR38465:SF1">
    <property type="entry name" value="HTH-TYPE TRANSCRIPTIONAL REGULATOR MJ1563-RELATED"/>
    <property type="match status" value="1"/>
</dbReference>
<dbReference type="EMBL" id="JAEUGD010000043">
    <property type="protein sequence ID" value="MBL6447518.1"/>
    <property type="molecule type" value="Genomic_DNA"/>
</dbReference>
<dbReference type="InterPro" id="IPR036388">
    <property type="entry name" value="WH-like_DNA-bd_sf"/>
</dbReference>
<accession>A0A937FZV4</accession>
<dbReference type="InterPro" id="IPR000835">
    <property type="entry name" value="HTH_MarR-typ"/>
</dbReference>
<protein>
    <submittedName>
        <fullName evidence="5">MarR family transcriptional regulator</fullName>
    </submittedName>
</protein>
<dbReference type="Gene3D" id="1.10.10.10">
    <property type="entry name" value="Winged helix-like DNA-binding domain superfamily/Winged helix DNA-binding domain"/>
    <property type="match status" value="1"/>
</dbReference>
<feature type="domain" description="HTH marR-type" evidence="4">
    <location>
        <begin position="21"/>
        <end position="80"/>
    </location>
</feature>
<keyword evidence="3" id="KW-0804">Transcription</keyword>
<proteinExistence type="predicted"/>
<dbReference type="PANTHER" id="PTHR38465">
    <property type="entry name" value="HTH-TYPE TRANSCRIPTIONAL REGULATOR MJ1563-RELATED"/>
    <property type="match status" value="1"/>
</dbReference>
<dbReference type="RefSeq" id="WP_202857051.1">
    <property type="nucleotide sequence ID" value="NZ_JAEUGD010000043.1"/>
</dbReference>
<dbReference type="SUPFAM" id="SSF46785">
    <property type="entry name" value="Winged helix' DNA-binding domain"/>
    <property type="match status" value="1"/>
</dbReference>
<organism evidence="5 6">
    <name type="scientific">Fulvivirga marina</name>
    <dbReference type="NCBI Taxonomy" id="2494733"/>
    <lineage>
        <taxon>Bacteria</taxon>
        <taxon>Pseudomonadati</taxon>
        <taxon>Bacteroidota</taxon>
        <taxon>Cytophagia</taxon>
        <taxon>Cytophagales</taxon>
        <taxon>Fulvivirgaceae</taxon>
        <taxon>Fulvivirga</taxon>
    </lineage>
</organism>
<dbReference type="Pfam" id="PF12802">
    <property type="entry name" value="MarR_2"/>
    <property type="match status" value="1"/>
</dbReference>
<keyword evidence="2" id="KW-0238">DNA-binding</keyword>
<name>A0A937FZV4_9BACT</name>
<evidence type="ECO:0000256" key="2">
    <source>
        <dbReference type="ARBA" id="ARBA00023125"/>
    </source>
</evidence>
<reference evidence="5" key="1">
    <citation type="submission" date="2021-01" db="EMBL/GenBank/DDBJ databases">
        <title>Fulvivirga kasyanovii gen. nov., sp nov., a novel member of the phylum Bacteroidetes isolated from seawater in a mussel farm.</title>
        <authorList>
            <person name="Zhao L.-H."/>
            <person name="Wang Z.-J."/>
        </authorList>
    </citation>
    <scope>NUCLEOTIDE SEQUENCE</scope>
    <source>
        <strain evidence="5">29W222</strain>
    </source>
</reference>
<keyword evidence="6" id="KW-1185">Reference proteome</keyword>
<dbReference type="InterPro" id="IPR036390">
    <property type="entry name" value="WH_DNA-bd_sf"/>
</dbReference>
<keyword evidence="1" id="KW-0805">Transcription regulation</keyword>
<dbReference type="AlphaFoldDB" id="A0A937FZV4"/>
<evidence type="ECO:0000259" key="4">
    <source>
        <dbReference type="Pfam" id="PF12802"/>
    </source>
</evidence>
<dbReference type="InterPro" id="IPR052362">
    <property type="entry name" value="HTH-GbsR_regulator"/>
</dbReference>
<dbReference type="GO" id="GO:0003700">
    <property type="term" value="F:DNA-binding transcription factor activity"/>
    <property type="evidence" value="ECO:0007669"/>
    <property type="project" value="InterPro"/>
</dbReference>
<evidence type="ECO:0000256" key="1">
    <source>
        <dbReference type="ARBA" id="ARBA00023015"/>
    </source>
</evidence>
<gene>
    <name evidence="5" type="ORF">JMN32_14465</name>
</gene>
<comment type="caution">
    <text evidence="5">The sequence shown here is derived from an EMBL/GenBank/DDBJ whole genome shotgun (WGS) entry which is preliminary data.</text>
</comment>
<evidence type="ECO:0000313" key="6">
    <source>
        <dbReference type="Proteomes" id="UP000614216"/>
    </source>
</evidence>
<sequence length="152" mass="17750">MLSDEQKLLVEKIGLMLESEGLSPAVSRVLGLLLVSDKVELTFDEIRETLNLSKSATSNALNIAIKLNRAEYITKPGDRKRYFKSKIELWREHVMDGFCKKCSWSKMFEEVLKHRTKETKDFNKAIKDLVNFLEYMGKELPKLYKEWESKTK</sequence>
<dbReference type="Proteomes" id="UP000614216">
    <property type="component" value="Unassembled WGS sequence"/>
</dbReference>
<dbReference type="GO" id="GO:0003677">
    <property type="term" value="F:DNA binding"/>
    <property type="evidence" value="ECO:0007669"/>
    <property type="project" value="UniProtKB-KW"/>
</dbReference>